<name>A0AAV1S7J4_9ROSI</name>
<reference evidence="2 3" key="1">
    <citation type="submission" date="2024-01" db="EMBL/GenBank/DDBJ databases">
        <authorList>
            <person name="Waweru B."/>
        </authorList>
    </citation>
    <scope>NUCLEOTIDE SEQUENCE [LARGE SCALE GENOMIC DNA]</scope>
</reference>
<feature type="compositionally biased region" description="Basic and acidic residues" evidence="1">
    <location>
        <begin position="192"/>
        <end position="211"/>
    </location>
</feature>
<dbReference type="Proteomes" id="UP001314170">
    <property type="component" value="Unassembled WGS sequence"/>
</dbReference>
<proteinExistence type="predicted"/>
<sequence length="237" mass="26367">MEDVTMEASYLSKSVTGVWACWIFTWWGVTGSDDMWDYSETRVGQNPSNHYWLHIVGKGDPLGASHAPSSSFSFPSLSLQEVKLNAYEHAVANSFDQFNGRDGVGCKLTRQAPLDSRHTYWAMVTEDLQRSDKWANLEGLLCFAGGLWWLPSCWLVGGDLDGGRCLFLVLAGTREGRGCGCNCDSGRESEEEMQRTAEFGRNKEGPKERGKGNKSVGLWSVEGLHCGRAERGMRLRL</sequence>
<feature type="region of interest" description="Disordered" evidence="1">
    <location>
        <begin position="192"/>
        <end position="214"/>
    </location>
</feature>
<organism evidence="2 3">
    <name type="scientific">Dovyalis caffra</name>
    <dbReference type="NCBI Taxonomy" id="77055"/>
    <lineage>
        <taxon>Eukaryota</taxon>
        <taxon>Viridiplantae</taxon>
        <taxon>Streptophyta</taxon>
        <taxon>Embryophyta</taxon>
        <taxon>Tracheophyta</taxon>
        <taxon>Spermatophyta</taxon>
        <taxon>Magnoliopsida</taxon>
        <taxon>eudicotyledons</taxon>
        <taxon>Gunneridae</taxon>
        <taxon>Pentapetalae</taxon>
        <taxon>rosids</taxon>
        <taxon>fabids</taxon>
        <taxon>Malpighiales</taxon>
        <taxon>Salicaceae</taxon>
        <taxon>Flacourtieae</taxon>
        <taxon>Dovyalis</taxon>
    </lineage>
</organism>
<dbReference type="AlphaFoldDB" id="A0AAV1S7J4"/>
<dbReference type="EMBL" id="CAWUPB010001173">
    <property type="protein sequence ID" value="CAK7347245.1"/>
    <property type="molecule type" value="Genomic_DNA"/>
</dbReference>
<gene>
    <name evidence="2" type="ORF">DCAF_LOCUS19929</name>
</gene>
<protein>
    <submittedName>
        <fullName evidence="2">Uncharacterized protein</fullName>
    </submittedName>
</protein>
<keyword evidence="3" id="KW-1185">Reference proteome</keyword>
<accession>A0AAV1S7J4</accession>
<comment type="caution">
    <text evidence="2">The sequence shown here is derived from an EMBL/GenBank/DDBJ whole genome shotgun (WGS) entry which is preliminary data.</text>
</comment>
<evidence type="ECO:0000313" key="2">
    <source>
        <dbReference type="EMBL" id="CAK7347245.1"/>
    </source>
</evidence>
<evidence type="ECO:0000313" key="3">
    <source>
        <dbReference type="Proteomes" id="UP001314170"/>
    </source>
</evidence>
<evidence type="ECO:0000256" key="1">
    <source>
        <dbReference type="SAM" id="MobiDB-lite"/>
    </source>
</evidence>